<dbReference type="Proteomes" id="UP001602119">
    <property type="component" value="Unassembled WGS sequence"/>
</dbReference>
<evidence type="ECO:0000313" key="2">
    <source>
        <dbReference type="Proteomes" id="UP001602119"/>
    </source>
</evidence>
<dbReference type="RefSeq" id="WP_387346021.1">
    <property type="nucleotide sequence ID" value="NZ_JBIAXI010000024.1"/>
</dbReference>
<dbReference type="InterPro" id="IPR027417">
    <property type="entry name" value="P-loop_NTPase"/>
</dbReference>
<evidence type="ECO:0008006" key="3">
    <source>
        <dbReference type="Google" id="ProtNLM"/>
    </source>
</evidence>
<proteinExistence type="predicted"/>
<evidence type="ECO:0000313" key="1">
    <source>
        <dbReference type="EMBL" id="MFF4777550.1"/>
    </source>
</evidence>
<keyword evidence="2" id="KW-1185">Reference proteome</keyword>
<protein>
    <recommendedName>
        <fullName evidence="3">Terminase</fullName>
    </recommendedName>
</protein>
<dbReference type="EMBL" id="JBIAXI010000024">
    <property type="protein sequence ID" value="MFF4777550.1"/>
    <property type="molecule type" value="Genomic_DNA"/>
</dbReference>
<name>A0ABW6VE87_MICFU</name>
<gene>
    <name evidence="1" type="ORF">ACFY05_32305</name>
</gene>
<sequence length="550" mass="59835">MALAPEVRRGFLQGLTQADLAQVLTVAAREGGTPYALWVDDPVGFVTDVLGENTWSKPREILAALPHVNKVAVPSCYASGKTWSASRAALWMSMVHPPGTVKVITLAPTWRQVVRLLWSEVRFAHARAKLPGVVDMAQLKVQTASGMDVVVAYGLSAAPWNEASVQGIHAPRLLLIVDEAGGISHVIGRNLSGMVSTEGSHMLAIGNPPSDEEASWFEGLCEQDGVKVIPISAYDTPALSGEDAPICRTCQVPNHRVTKHLVKPSWVEEIVSEHGGDSNYCVAKVHARFPRGGPSRAIPSSWVDAAFESEEPDDEEWTALADLGLPEERERWRVRPGAWIRLGVDVAADGGDEFVVARAVGDLLTIEHRSAGADNDNAITVAGVVLEHIRRAEELRRVLGTEAKIRVKVDGIGVGWGVAGVLQAWASEGIHDAEIVPVVVSEDTGREPESATMRPYRKRDEMWLALRSLLQPGPGHESGRIRLRVDHKTLAQLRAPKRSTTMSGYTVIESKKSLRERGLHSPDRAEAALLAIYEEAPKKPKRKKARLVNP</sequence>
<dbReference type="Gene3D" id="3.40.50.300">
    <property type="entry name" value="P-loop containing nucleotide triphosphate hydrolases"/>
    <property type="match status" value="1"/>
</dbReference>
<organism evidence="1 2">
    <name type="scientific">Microtetraspora fusca</name>
    <dbReference type="NCBI Taxonomy" id="1997"/>
    <lineage>
        <taxon>Bacteria</taxon>
        <taxon>Bacillati</taxon>
        <taxon>Actinomycetota</taxon>
        <taxon>Actinomycetes</taxon>
        <taxon>Streptosporangiales</taxon>
        <taxon>Streptosporangiaceae</taxon>
        <taxon>Microtetraspora</taxon>
    </lineage>
</organism>
<comment type="caution">
    <text evidence="1">The sequence shown here is derived from an EMBL/GenBank/DDBJ whole genome shotgun (WGS) entry which is preliminary data.</text>
</comment>
<accession>A0ABW6VE87</accession>
<reference evidence="1 2" key="1">
    <citation type="submission" date="2024-10" db="EMBL/GenBank/DDBJ databases">
        <title>The Natural Products Discovery Center: Release of the First 8490 Sequenced Strains for Exploring Actinobacteria Biosynthetic Diversity.</title>
        <authorList>
            <person name="Kalkreuter E."/>
            <person name="Kautsar S.A."/>
            <person name="Yang D."/>
            <person name="Bader C.D."/>
            <person name="Teijaro C.N."/>
            <person name="Fluegel L."/>
            <person name="Davis C.M."/>
            <person name="Simpson J.R."/>
            <person name="Lauterbach L."/>
            <person name="Steele A.D."/>
            <person name="Gui C."/>
            <person name="Meng S."/>
            <person name="Li G."/>
            <person name="Viehrig K."/>
            <person name="Ye F."/>
            <person name="Su P."/>
            <person name="Kiefer A.F."/>
            <person name="Nichols A."/>
            <person name="Cepeda A.J."/>
            <person name="Yan W."/>
            <person name="Fan B."/>
            <person name="Jiang Y."/>
            <person name="Adhikari A."/>
            <person name="Zheng C.-J."/>
            <person name="Schuster L."/>
            <person name="Cowan T.M."/>
            <person name="Smanski M.J."/>
            <person name="Chevrette M.G."/>
            <person name="De Carvalho L.P.S."/>
            <person name="Shen B."/>
        </authorList>
    </citation>
    <scope>NUCLEOTIDE SEQUENCE [LARGE SCALE GENOMIC DNA]</scope>
    <source>
        <strain evidence="1 2">NPDC001281</strain>
    </source>
</reference>
<dbReference type="Gene3D" id="3.30.420.240">
    <property type="match status" value="1"/>
</dbReference>